<proteinExistence type="predicted"/>
<reference evidence="1" key="1">
    <citation type="submission" date="2022-11" db="EMBL/GenBank/DDBJ databases">
        <title>Minimal conservation of predation-associated metabolite biosynthetic gene clusters underscores biosynthetic potential of Myxococcota including descriptions for ten novel species: Archangium lansinium sp. nov., Myxococcus landrumus sp. nov., Nannocystis bai.</title>
        <authorList>
            <person name="Ahearne A."/>
            <person name="Stevens C."/>
            <person name="Phillips K."/>
        </authorList>
    </citation>
    <scope>NUCLEOTIDE SEQUENCE</scope>
    <source>
        <strain evidence="1">Na p29</strain>
    </source>
</reference>
<organism evidence="1 2">
    <name type="scientific">Nannocystis pusilla</name>
    <dbReference type="NCBI Taxonomy" id="889268"/>
    <lineage>
        <taxon>Bacteria</taxon>
        <taxon>Pseudomonadati</taxon>
        <taxon>Myxococcota</taxon>
        <taxon>Polyangia</taxon>
        <taxon>Nannocystales</taxon>
        <taxon>Nannocystaceae</taxon>
        <taxon>Nannocystis</taxon>
    </lineage>
</organism>
<keyword evidence="2" id="KW-1185">Reference proteome</keyword>
<name>A0A9X3EZC3_9BACT</name>
<evidence type="ECO:0000313" key="2">
    <source>
        <dbReference type="Proteomes" id="UP001150924"/>
    </source>
</evidence>
<sequence>MCSADAGEWCLTGNTSTGSAVARWTSSIIARSSAPRWAESPANAAAAASSCVRRACSAGSRRAGSRIEFTGAPPT</sequence>
<evidence type="ECO:0000313" key="1">
    <source>
        <dbReference type="EMBL" id="MCY1013127.1"/>
    </source>
</evidence>
<dbReference type="AlphaFoldDB" id="A0A9X3EZC3"/>
<dbReference type="EMBL" id="JAPNKE010000002">
    <property type="protein sequence ID" value="MCY1013127.1"/>
    <property type="molecule type" value="Genomic_DNA"/>
</dbReference>
<protein>
    <submittedName>
        <fullName evidence="1">Uncharacterized protein</fullName>
    </submittedName>
</protein>
<dbReference type="RefSeq" id="WP_267776834.1">
    <property type="nucleotide sequence ID" value="NZ_JAPNKE010000002.1"/>
</dbReference>
<comment type="caution">
    <text evidence="1">The sequence shown here is derived from an EMBL/GenBank/DDBJ whole genome shotgun (WGS) entry which is preliminary data.</text>
</comment>
<dbReference type="Proteomes" id="UP001150924">
    <property type="component" value="Unassembled WGS sequence"/>
</dbReference>
<accession>A0A9X3EZC3</accession>
<gene>
    <name evidence="1" type="ORF">OV079_47885</name>
</gene>